<keyword evidence="3" id="KW-0274">FAD</keyword>
<proteinExistence type="predicted"/>
<organism evidence="7 8">
    <name type="scientific">Clonostachys solani</name>
    <dbReference type="NCBI Taxonomy" id="160281"/>
    <lineage>
        <taxon>Eukaryota</taxon>
        <taxon>Fungi</taxon>
        <taxon>Dikarya</taxon>
        <taxon>Ascomycota</taxon>
        <taxon>Pezizomycotina</taxon>
        <taxon>Sordariomycetes</taxon>
        <taxon>Hypocreomycetidae</taxon>
        <taxon>Hypocreales</taxon>
        <taxon>Bionectriaceae</taxon>
        <taxon>Clonostachys</taxon>
    </lineage>
</organism>
<feature type="non-terminal residue" evidence="7">
    <location>
        <position position="1"/>
    </location>
</feature>
<gene>
    <name evidence="7" type="ORF">CSOL1703_00007492</name>
</gene>
<dbReference type="Pfam" id="PF01494">
    <property type="entry name" value="FAD_binding_3"/>
    <property type="match status" value="1"/>
</dbReference>
<evidence type="ECO:0000256" key="2">
    <source>
        <dbReference type="ARBA" id="ARBA00022630"/>
    </source>
</evidence>
<evidence type="ECO:0000313" key="8">
    <source>
        <dbReference type="Proteomes" id="UP000775872"/>
    </source>
</evidence>
<name>A0A9N9ZLJ5_9HYPO</name>
<keyword evidence="4" id="KW-0560">Oxidoreductase</keyword>
<dbReference type="Proteomes" id="UP000775872">
    <property type="component" value="Unassembled WGS sequence"/>
</dbReference>
<keyword evidence="2" id="KW-0285">Flavoprotein</keyword>
<dbReference type="InterPro" id="IPR036188">
    <property type="entry name" value="FAD/NAD-bd_sf"/>
</dbReference>
<protein>
    <recommendedName>
        <fullName evidence="6">FAD-binding domain-containing protein</fullName>
    </recommendedName>
</protein>
<accession>A0A9N9ZLJ5</accession>
<evidence type="ECO:0000256" key="5">
    <source>
        <dbReference type="ARBA" id="ARBA00023033"/>
    </source>
</evidence>
<dbReference type="PANTHER" id="PTHR47178">
    <property type="entry name" value="MONOOXYGENASE, FAD-BINDING"/>
    <property type="match status" value="1"/>
</dbReference>
<evidence type="ECO:0000259" key="6">
    <source>
        <dbReference type="Pfam" id="PF01494"/>
    </source>
</evidence>
<keyword evidence="8" id="KW-1185">Reference proteome</keyword>
<dbReference type="OrthoDB" id="47494at2759"/>
<evidence type="ECO:0000313" key="7">
    <source>
        <dbReference type="EMBL" id="CAH0057702.1"/>
    </source>
</evidence>
<evidence type="ECO:0000256" key="4">
    <source>
        <dbReference type="ARBA" id="ARBA00023002"/>
    </source>
</evidence>
<feature type="domain" description="FAD-binding" evidence="6">
    <location>
        <begin position="8"/>
        <end position="194"/>
    </location>
</feature>
<dbReference type="SUPFAM" id="SSF51905">
    <property type="entry name" value="FAD/NAD(P)-binding domain"/>
    <property type="match status" value="1"/>
</dbReference>
<dbReference type="PANTHER" id="PTHR47178:SF1">
    <property type="entry name" value="FAD-BINDING DOMAIN-CONTAINING PROTEIN-RELATED"/>
    <property type="match status" value="1"/>
</dbReference>
<dbReference type="AlphaFoldDB" id="A0A9N9ZLJ5"/>
<comment type="cofactor">
    <cofactor evidence="1">
        <name>FAD</name>
        <dbReference type="ChEBI" id="CHEBI:57692"/>
    </cofactor>
</comment>
<keyword evidence="5" id="KW-0503">Monooxygenase</keyword>
<comment type="caution">
    <text evidence="7">The sequence shown here is derived from an EMBL/GenBank/DDBJ whole genome shotgun (WGS) entry which is preliminary data.</text>
</comment>
<evidence type="ECO:0000256" key="1">
    <source>
        <dbReference type="ARBA" id="ARBA00001974"/>
    </source>
</evidence>
<evidence type="ECO:0000256" key="3">
    <source>
        <dbReference type="ARBA" id="ARBA00022827"/>
    </source>
</evidence>
<dbReference type="Gene3D" id="3.50.50.60">
    <property type="entry name" value="FAD/NAD(P)-binding domain"/>
    <property type="match status" value="1"/>
</dbReference>
<dbReference type="EMBL" id="CABFOC020000074">
    <property type="protein sequence ID" value="CAH0057702.1"/>
    <property type="molecule type" value="Genomic_DNA"/>
</dbReference>
<dbReference type="GO" id="GO:0004497">
    <property type="term" value="F:monooxygenase activity"/>
    <property type="evidence" value="ECO:0007669"/>
    <property type="project" value="UniProtKB-KW"/>
</dbReference>
<dbReference type="GO" id="GO:0071949">
    <property type="term" value="F:FAD binding"/>
    <property type="evidence" value="ECO:0007669"/>
    <property type="project" value="InterPro"/>
</dbReference>
<reference evidence="7" key="1">
    <citation type="submission" date="2021-10" db="EMBL/GenBank/DDBJ databases">
        <authorList>
            <person name="Piombo E."/>
        </authorList>
    </citation>
    <scope>NUCLEOTIDE SEQUENCE</scope>
</reference>
<dbReference type="PRINTS" id="PR00420">
    <property type="entry name" value="RNGMNOXGNASE"/>
</dbReference>
<sequence>IITMANEPVIIIGAGVSGLVLAQYLQKEKIPFKIFERDTDLETRGVGWGLTLHWSLPALRKLLPENLVARLPEAYVDRAAVQGGDVSRFPFFDLSTAELITQSPALPEWQRIRVSRQKLRELLATGLDIQWGKSFSGLRQDGQSVTALFEDGSSATGRLLVACDGAQSRARKELFPEQSDLHEIPVRLMGVKLHPSPEKVQALRRLDPFFLQGTCSKNDSFVYLSLLEAPETTQDNGSGRYVYQMCVSWPYRPGFLGNELPLDVPASQPERYRLLRQIASTWAEKFQSIAYEFPEGEEIKDLVPRDFPPPRTLRSKGRSTLMGDAIHAMAMYRGEGANHSILDVDDFVEALGSKLKDSPELEDLRASLDVYERAVVDRARPGVLASRQACLDAHNWSRVSTESPLLTKREMKLQFDESNMVEP</sequence>
<dbReference type="InterPro" id="IPR002938">
    <property type="entry name" value="FAD-bd"/>
</dbReference>